<protein>
    <submittedName>
        <fullName evidence="1">Uncharacterized protein</fullName>
    </submittedName>
</protein>
<reference evidence="1 2" key="1">
    <citation type="journal article" date="2019" name="Int. J. Syst. Evol. Microbiol.">
        <title>The Global Catalogue of Microorganisms (GCM) 10K type strain sequencing project: providing services to taxonomists for standard genome sequencing and annotation.</title>
        <authorList>
            <consortium name="The Broad Institute Genomics Platform"/>
            <consortium name="The Broad Institute Genome Sequencing Center for Infectious Disease"/>
            <person name="Wu L."/>
            <person name="Ma J."/>
        </authorList>
    </citation>
    <scope>NUCLEOTIDE SEQUENCE [LARGE SCALE GENOMIC DNA]</scope>
    <source>
        <strain evidence="1 2">JCM 13929</strain>
    </source>
</reference>
<accession>A0ABN2HC47</accession>
<name>A0ABN2HC47_9ACTN</name>
<gene>
    <name evidence="1" type="ORF">GCM10009733_097630</name>
</gene>
<sequence>MTAGLSAGTYRLTITDSAVATIATRRPGHRRRAFSRTDAQLAVRIAVRIAVRTDTQEPARVVLQAAVRMALRADPQAVVHAVFRADSQEVAHLVLRADSWVGRAVGSCAVAGMISVF</sequence>
<dbReference type="Proteomes" id="UP001500064">
    <property type="component" value="Unassembled WGS sequence"/>
</dbReference>
<dbReference type="EMBL" id="BAAAMU010000144">
    <property type="protein sequence ID" value="GAA1685418.1"/>
    <property type="molecule type" value="Genomic_DNA"/>
</dbReference>
<organism evidence="1 2">
    <name type="scientific">Nonomuraea maheshkhaliensis</name>
    <dbReference type="NCBI Taxonomy" id="419590"/>
    <lineage>
        <taxon>Bacteria</taxon>
        <taxon>Bacillati</taxon>
        <taxon>Actinomycetota</taxon>
        <taxon>Actinomycetes</taxon>
        <taxon>Streptosporangiales</taxon>
        <taxon>Streptosporangiaceae</taxon>
        <taxon>Nonomuraea</taxon>
    </lineage>
</organism>
<evidence type="ECO:0000313" key="2">
    <source>
        <dbReference type="Proteomes" id="UP001500064"/>
    </source>
</evidence>
<proteinExistence type="predicted"/>
<keyword evidence="2" id="KW-1185">Reference proteome</keyword>
<evidence type="ECO:0000313" key="1">
    <source>
        <dbReference type="EMBL" id="GAA1685418.1"/>
    </source>
</evidence>
<comment type="caution">
    <text evidence="1">The sequence shown here is derived from an EMBL/GenBank/DDBJ whole genome shotgun (WGS) entry which is preliminary data.</text>
</comment>